<feature type="compositionally biased region" description="Low complexity" evidence="1">
    <location>
        <begin position="585"/>
        <end position="601"/>
    </location>
</feature>
<feature type="region of interest" description="Disordered" evidence="1">
    <location>
        <begin position="572"/>
        <end position="692"/>
    </location>
</feature>
<feature type="region of interest" description="Disordered" evidence="1">
    <location>
        <begin position="42"/>
        <end position="157"/>
    </location>
</feature>
<proteinExistence type="predicted"/>
<evidence type="ECO:0000313" key="2">
    <source>
        <dbReference type="EMBL" id="GCA62912.1"/>
    </source>
</evidence>
<evidence type="ECO:0000256" key="1">
    <source>
        <dbReference type="SAM" id="MobiDB-lite"/>
    </source>
</evidence>
<feature type="compositionally biased region" description="Polar residues" evidence="1">
    <location>
        <begin position="572"/>
        <end position="584"/>
    </location>
</feature>
<feature type="compositionally biased region" description="Basic and acidic residues" evidence="1">
    <location>
        <begin position="247"/>
        <end position="257"/>
    </location>
</feature>
<feature type="region of interest" description="Disordered" evidence="1">
    <location>
        <begin position="320"/>
        <end position="386"/>
    </location>
</feature>
<feature type="compositionally biased region" description="Polar residues" evidence="1">
    <location>
        <begin position="211"/>
        <end position="235"/>
    </location>
</feature>
<feature type="compositionally biased region" description="Low complexity" evidence="1">
    <location>
        <begin position="293"/>
        <end position="305"/>
    </location>
</feature>
<feature type="region of interest" description="Disordered" evidence="1">
    <location>
        <begin position="490"/>
        <end position="548"/>
    </location>
</feature>
<feature type="compositionally biased region" description="Acidic residues" evidence="1">
    <location>
        <begin position="42"/>
        <end position="51"/>
    </location>
</feature>
<feature type="non-terminal residue" evidence="2">
    <location>
        <position position="1"/>
    </location>
</feature>
<dbReference type="AlphaFoldDB" id="A0A391P3B5"/>
<feature type="compositionally biased region" description="Low complexity" evidence="1">
    <location>
        <begin position="623"/>
        <end position="635"/>
    </location>
</feature>
<reference evidence="2 3" key="1">
    <citation type="journal article" date="2018" name="PLoS ONE">
        <title>The draft genome of Kipferlia bialata reveals reductive genome evolution in fornicate parasites.</title>
        <authorList>
            <person name="Tanifuji G."/>
            <person name="Takabayashi S."/>
            <person name="Kume K."/>
            <person name="Takagi M."/>
            <person name="Nakayama T."/>
            <person name="Kamikawa R."/>
            <person name="Inagaki Y."/>
            <person name="Hashimoto T."/>
        </authorList>
    </citation>
    <scope>NUCLEOTIDE SEQUENCE [LARGE SCALE GENOMIC DNA]</scope>
    <source>
        <strain evidence="2">NY0173</strain>
    </source>
</reference>
<keyword evidence="3" id="KW-1185">Reference proteome</keyword>
<feature type="compositionally biased region" description="Gly residues" evidence="1">
    <location>
        <begin position="1"/>
        <end position="14"/>
    </location>
</feature>
<feature type="compositionally biased region" description="Low complexity" evidence="1">
    <location>
        <begin position="142"/>
        <end position="157"/>
    </location>
</feature>
<gene>
    <name evidence="2" type="ORF">KIPB_006558</name>
</gene>
<name>A0A391P3B5_9EUKA</name>
<evidence type="ECO:0000313" key="3">
    <source>
        <dbReference type="Proteomes" id="UP000265618"/>
    </source>
</evidence>
<dbReference type="EMBL" id="BDIP01001702">
    <property type="protein sequence ID" value="GCA62912.1"/>
    <property type="molecule type" value="Genomic_DNA"/>
</dbReference>
<feature type="compositionally biased region" description="Basic residues" evidence="1">
    <location>
        <begin position="512"/>
        <end position="531"/>
    </location>
</feature>
<comment type="caution">
    <text evidence="2">The sequence shown here is derived from an EMBL/GenBank/DDBJ whole genome shotgun (WGS) entry which is preliminary data.</text>
</comment>
<protein>
    <submittedName>
        <fullName evidence="2">Uncharacterized protein</fullName>
    </submittedName>
</protein>
<sequence length="765" mass="75452">GGLHGTSGGVGRQGMSGSHGISINGMVDGQAQALSDADTDMDMDMDMEDSETSQPDMPLVTGGIPGGIPRHAHGHGSQGATPGGERRQQGGAGMRHVGASSSSSISISHPPPAPVPFRTEGVTSDQTHAQGQGSPNPKQGGPSVAISVSSASSPPYSAMSEANFYPHPTARGRGPYAYPLSTLHGATATPASDRDTAVPTAVSAGMGGVGQTDSGATSVPTQSMTVITDNGSASDVPTGAAAPQGHGQHDGPTHRESTGSGAEPPSSQHPVSAVSDTLDGKPSQAASMDRYPGHGQYQAGQGAQTQDGAYAVQDVYGAQGHAMGNPTQQQQTQTQTQTQAGQAPLDSLGGGSGSAPNGPYPMHSWYQAPGDASAQQGRGGDIGSVGMAQGMQAGAMGYMAPPPHAAGPGISGGQTLLTPSQSMGGGLIGGGAIAQWSVSDQASLDLSGINLARIPGAVSSSPYHTPAMVMPSPVVMGGGAVLTVGMAGGAHPIPTQRGPAQGKASKATRASKAAKAKGVGKGRAQKARARPHPQPYPARSAYQPRPLRQSVYSYPIPVPSAVRRGRANMARTTAPTGSVSGTNTISSASPPSSGIQSAPGSTLTSGPMTSVPSGPMTSVPSGPMTSGPMTSVSSGMGTGAVGGTAATGSGHVQRLTGTSDPGDTGDTGVTGVTGTVTPHQTPPHPMQTHHMAHTMPGPPPTISPDQASATGGMTGGASVAVGEGVGAHPMHPGSVPETHVGMHDMHGAHSSGAGVPASMPQIEPA</sequence>
<feature type="compositionally biased region" description="Polar residues" evidence="1">
    <location>
        <begin position="602"/>
        <end position="620"/>
    </location>
</feature>
<feature type="compositionally biased region" description="Polar residues" evidence="1">
    <location>
        <begin position="121"/>
        <end position="137"/>
    </location>
</feature>
<feature type="compositionally biased region" description="Low complexity" evidence="1">
    <location>
        <begin position="327"/>
        <end position="339"/>
    </location>
</feature>
<feature type="region of interest" description="Disordered" evidence="1">
    <location>
        <begin position="1"/>
        <end position="24"/>
    </location>
</feature>
<feature type="region of interest" description="Disordered" evidence="1">
    <location>
        <begin position="746"/>
        <end position="765"/>
    </location>
</feature>
<accession>A0A391P3B5</accession>
<organism evidence="2 3">
    <name type="scientific">Kipferlia bialata</name>
    <dbReference type="NCBI Taxonomy" id="797122"/>
    <lineage>
        <taxon>Eukaryota</taxon>
        <taxon>Metamonada</taxon>
        <taxon>Carpediemonas-like organisms</taxon>
        <taxon>Kipferlia</taxon>
    </lineage>
</organism>
<feature type="compositionally biased region" description="Low complexity" evidence="1">
    <location>
        <begin position="643"/>
        <end position="679"/>
    </location>
</feature>
<feature type="region of interest" description="Disordered" evidence="1">
    <location>
        <begin position="187"/>
        <end position="305"/>
    </location>
</feature>
<dbReference type="Proteomes" id="UP000265618">
    <property type="component" value="Unassembled WGS sequence"/>
</dbReference>